<keyword evidence="2" id="KW-1133">Transmembrane helix</keyword>
<evidence type="ECO:0000256" key="2">
    <source>
        <dbReference type="SAM" id="Phobius"/>
    </source>
</evidence>
<organism evidence="4 5">
    <name type="scientific">Diceros bicornis minor</name>
    <name type="common">South-central black rhinoceros</name>
    <dbReference type="NCBI Taxonomy" id="77932"/>
    <lineage>
        <taxon>Eukaryota</taxon>
        <taxon>Metazoa</taxon>
        <taxon>Chordata</taxon>
        <taxon>Craniata</taxon>
        <taxon>Vertebrata</taxon>
        <taxon>Euteleostomi</taxon>
        <taxon>Mammalia</taxon>
        <taxon>Eutheria</taxon>
        <taxon>Laurasiatheria</taxon>
        <taxon>Perissodactyla</taxon>
        <taxon>Rhinocerotidae</taxon>
        <taxon>Diceros</taxon>
    </lineage>
</organism>
<evidence type="ECO:0000256" key="1">
    <source>
        <dbReference type="ARBA" id="ARBA00023157"/>
    </source>
</evidence>
<dbReference type="InterPro" id="IPR006574">
    <property type="entry name" value="PRY"/>
</dbReference>
<dbReference type="AlphaFoldDB" id="A0A7J7FAP4"/>
<feature type="transmembrane region" description="Helical" evidence="2">
    <location>
        <begin position="94"/>
        <end position="119"/>
    </location>
</feature>
<dbReference type="Pfam" id="PF13765">
    <property type="entry name" value="PRY"/>
    <property type="match status" value="1"/>
</dbReference>
<dbReference type="EMBL" id="JACDTQ010000823">
    <property type="protein sequence ID" value="KAF5925142.1"/>
    <property type="molecule type" value="Genomic_DNA"/>
</dbReference>
<dbReference type="Proteomes" id="UP000551758">
    <property type="component" value="Unassembled WGS sequence"/>
</dbReference>
<comment type="caution">
    <text evidence="4">The sequence shown here is derived from an EMBL/GenBank/DDBJ whole genome shotgun (WGS) entry which is preliminary data.</text>
</comment>
<dbReference type="SMART" id="SM00589">
    <property type="entry name" value="PRY"/>
    <property type="match status" value="1"/>
</dbReference>
<dbReference type="Pfam" id="PF00622">
    <property type="entry name" value="SPRY"/>
    <property type="match status" value="1"/>
</dbReference>
<dbReference type="SMART" id="SM00449">
    <property type="entry name" value="SPRY"/>
    <property type="match status" value="1"/>
</dbReference>
<feature type="domain" description="B30.2/SPRY" evidence="3">
    <location>
        <begin position="158"/>
        <end position="351"/>
    </location>
</feature>
<evidence type="ECO:0000259" key="3">
    <source>
        <dbReference type="PROSITE" id="PS50188"/>
    </source>
</evidence>
<dbReference type="SUPFAM" id="SSF49899">
    <property type="entry name" value="Concanavalin A-like lectins/glucanases"/>
    <property type="match status" value="1"/>
</dbReference>
<dbReference type="Gene3D" id="2.60.120.920">
    <property type="match status" value="1"/>
</dbReference>
<dbReference type="InterPro" id="IPR013320">
    <property type="entry name" value="ConA-like_dom_sf"/>
</dbReference>
<dbReference type="InterPro" id="IPR013783">
    <property type="entry name" value="Ig-like_fold"/>
</dbReference>
<name>A0A7J7FAP4_DICBM</name>
<dbReference type="PANTHER" id="PTHR24103">
    <property type="entry name" value="E3 UBIQUITIN-PROTEIN LIGASE TRIM"/>
    <property type="match status" value="1"/>
</dbReference>
<keyword evidence="2" id="KW-0472">Membrane</keyword>
<dbReference type="InterPro" id="IPR036179">
    <property type="entry name" value="Ig-like_dom_sf"/>
</dbReference>
<dbReference type="InterPro" id="IPR043136">
    <property type="entry name" value="B30.2/SPRY_sf"/>
</dbReference>
<dbReference type="InterPro" id="IPR003877">
    <property type="entry name" value="SPRY_dom"/>
</dbReference>
<proteinExistence type="predicted"/>
<dbReference type="SUPFAM" id="SSF48726">
    <property type="entry name" value="Immunoglobulin"/>
    <property type="match status" value="1"/>
</dbReference>
<protein>
    <recommendedName>
        <fullName evidence="3">B30.2/SPRY domain-containing protein</fullName>
    </recommendedName>
</protein>
<dbReference type="FunFam" id="2.60.120.920:FF:000004">
    <property type="entry name" value="Butyrophilin subfamily 1 member A1"/>
    <property type="match status" value="1"/>
</dbReference>
<dbReference type="PROSITE" id="PS50188">
    <property type="entry name" value="B302_SPRY"/>
    <property type="match status" value="1"/>
</dbReference>
<dbReference type="InterPro" id="IPR001870">
    <property type="entry name" value="B30.2/SPRY"/>
</dbReference>
<evidence type="ECO:0000313" key="4">
    <source>
        <dbReference type="EMBL" id="KAF5925142.1"/>
    </source>
</evidence>
<keyword evidence="2" id="KW-0812">Transmembrane</keyword>
<dbReference type="InterPro" id="IPR003879">
    <property type="entry name" value="Butyrophylin_SPRY"/>
</dbReference>
<dbReference type="Gene3D" id="2.60.40.10">
    <property type="entry name" value="Immunoglobulins"/>
    <property type="match status" value="1"/>
</dbReference>
<keyword evidence="1" id="KW-1015">Disulfide bond</keyword>
<dbReference type="Pfam" id="PF07686">
    <property type="entry name" value="V-set"/>
    <property type="match status" value="1"/>
</dbReference>
<dbReference type="InterPro" id="IPR050143">
    <property type="entry name" value="TRIM/RBCC"/>
</dbReference>
<reference evidence="4 5" key="1">
    <citation type="journal article" date="2020" name="Mol. Biol. Evol.">
        <title>Interspecific Gene Flow and the Evolution of Specialization in Black and White Rhinoceros.</title>
        <authorList>
            <person name="Moodley Y."/>
            <person name="Westbury M.V."/>
            <person name="Russo I.M."/>
            <person name="Gopalakrishnan S."/>
            <person name="Rakotoarivelo A."/>
            <person name="Olsen R.A."/>
            <person name="Prost S."/>
            <person name="Tunstall T."/>
            <person name="Ryder O.A."/>
            <person name="Dalen L."/>
            <person name="Bruford M.W."/>
        </authorList>
    </citation>
    <scope>NUCLEOTIDE SEQUENCE [LARGE SCALE GENOMIC DNA]</scope>
    <source>
        <strain evidence="4">SBR-YM</strain>
        <tissue evidence="4">Skin</tissue>
    </source>
</reference>
<gene>
    <name evidence="4" type="ORF">HPG69_008821</name>
</gene>
<accession>A0A7J7FAP4</accession>
<dbReference type="InterPro" id="IPR013106">
    <property type="entry name" value="Ig_V-set"/>
</dbReference>
<sequence>MSAETMDLMWVRSSLTQVLYKYVNGQEVEDQQMTEYQGRTSILRDDITEGKATLRIYDIRASDSGNYLWYFQSGNFYEEALVELKVADPFRSTWPWITAFAGTLLIFLLIYSGMGYFLWRQQKEKEREQVENDLEETARGIRPRRETKALEELQHELSGEKSQDYAEWKMVLFQAADVILDLNTAHPTLRVSEDQRILQLADTPQILPYNPKRFDYFNFVLGCKSFTSGRHFWEVEVGDRKEWDVGVCRENVERKNYVSIEPQNGFWIVSLSDGTDYFALNFYWTELTIANRPQRVGVFLDYETGEVSFYNAVDGSHIYTFPRTTFSEPLYPVFGISQLDNTALTICPVPT</sequence>
<dbReference type="FunFam" id="2.60.40.10:FF:000208">
    <property type="entry name" value="Butyrophilin subfamily 1 member A1"/>
    <property type="match status" value="1"/>
</dbReference>
<dbReference type="PRINTS" id="PR01407">
    <property type="entry name" value="BUTYPHLNCDUF"/>
</dbReference>
<evidence type="ECO:0000313" key="5">
    <source>
        <dbReference type="Proteomes" id="UP000551758"/>
    </source>
</evidence>
<keyword evidence="5" id="KW-1185">Reference proteome</keyword>